<dbReference type="KEGG" id="epa:110254005"/>
<feature type="transmembrane region" description="Helical" evidence="2">
    <location>
        <begin position="78"/>
        <end position="95"/>
    </location>
</feature>
<feature type="transmembrane region" description="Helical" evidence="2">
    <location>
        <begin position="348"/>
        <end position="370"/>
    </location>
</feature>
<evidence type="ECO:0000256" key="1">
    <source>
        <dbReference type="ARBA" id="ARBA00004141"/>
    </source>
</evidence>
<dbReference type="AlphaFoldDB" id="A0A913Y8R7"/>
<feature type="transmembrane region" description="Helical" evidence="2">
    <location>
        <begin position="226"/>
        <end position="243"/>
    </location>
</feature>
<dbReference type="SUPFAM" id="SSF103473">
    <property type="entry name" value="MFS general substrate transporter"/>
    <property type="match status" value="1"/>
</dbReference>
<dbReference type="PANTHER" id="PTHR11360">
    <property type="entry name" value="MONOCARBOXYLATE TRANSPORTER"/>
    <property type="match status" value="1"/>
</dbReference>
<dbReference type="PANTHER" id="PTHR11360:SF251">
    <property type="entry name" value="MAJOR FACILITATOR SUPERFAMILY (MFS) PROFILE DOMAIN-CONTAINING PROTEIN"/>
    <property type="match status" value="1"/>
</dbReference>
<dbReference type="InterPro" id="IPR050327">
    <property type="entry name" value="Proton-linked_MCT"/>
</dbReference>
<dbReference type="InterPro" id="IPR036259">
    <property type="entry name" value="MFS_trans_sf"/>
</dbReference>
<dbReference type="GO" id="GO:0016020">
    <property type="term" value="C:membrane"/>
    <property type="evidence" value="ECO:0007669"/>
    <property type="project" value="UniProtKB-SubCell"/>
</dbReference>
<feature type="transmembrane region" description="Helical" evidence="2">
    <location>
        <begin position="292"/>
        <end position="309"/>
    </location>
</feature>
<evidence type="ECO:0000313" key="4">
    <source>
        <dbReference type="EnsemblMetazoa" id="XP_020916619.1"/>
    </source>
</evidence>
<sequence>MNQLDGITSWIVCLCVVMTNSILFGTMFIYGIFFPFLLKEFQESKSRTALVASLSMGVHTLIGPISSKICLTLGFRNAMILAGLVSASGLLGSSFAPNLYILYLGYGLALGFSVSVVYVGAFQIIPLYFDRHRFLATGVLAVGPGAGPLIMSTIVQAILDHIDWRKTMMVLAGMQLLPCLLGCTISRRNERIKNERIVGQAASLLTKERLCKCLSLLDFTLLRDPLFMMISISFAISILGNYTPYFHLAQYAAELGIPGESSSWMYFSIGTGSMVFRILTGKLLDTGLIPPLRLYQLAMIVFTIAHFLVPLTKNFVLLVVYSSVNGICDGIFVTAALCMILKAYPGMGLGWALCFQGFSFLICPVLAGFISDVSGSYHPVFFTAAGIQLLSICLIQTTQWIKRNTRTQEELKILEQEDLIIVERETVI</sequence>
<name>A0A913Y8R7_EXADI</name>
<feature type="transmembrane region" description="Helical" evidence="2">
    <location>
        <begin position="376"/>
        <end position="395"/>
    </location>
</feature>
<feature type="transmembrane region" description="Helical" evidence="2">
    <location>
        <begin position="7"/>
        <end position="37"/>
    </location>
</feature>
<keyword evidence="2" id="KW-1133">Transmembrane helix</keyword>
<comment type="subcellular location">
    <subcellularLocation>
        <location evidence="1">Membrane</location>
        <topology evidence="1">Multi-pass membrane protein</topology>
    </subcellularLocation>
</comment>
<evidence type="ECO:0000256" key="2">
    <source>
        <dbReference type="SAM" id="Phobius"/>
    </source>
</evidence>
<evidence type="ECO:0000259" key="3">
    <source>
        <dbReference type="PROSITE" id="PS50850"/>
    </source>
</evidence>
<dbReference type="Gene3D" id="1.20.1250.20">
    <property type="entry name" value="MFS general substrate transporter like domains"/>
    <property type="match status" value="2"/>
</dbReference>
<accession>A0A913Y8R7</accession>
<dbReference type="EnsemblMetazoa" id="XM_021060960.2">
    <property type="protein sequence ID" value="XP_020916619.1"/>
    <property type="gene ID" value="LOC110254005"/>
</dbReference>
<organism evidence="4 5">
    <name type="scientific">Exaiptasia diaphana</name>
    <name type="common">Tropical sea anemone</name>
    <name type="synonym">Aiptasia pulchella</name>
    <dbReference type="NCBI Taxonomy" id="2652724"/>
    <lineage>
        <taxon>Eukaryota</taxon>
        <taxon>Metazoa</taxon>
        <taxon>Cnidaria</taxon>
        <taxon>Anthozoa</taxon>
        <taxon>Hexacorallia</taxon>
        <taxon>Actiniaria</taxon>
        <taxon>Aiptasiidae</taxon>
        <taxon>Exaiptasia</taxon>
    </lineage>
</organism>
<feature type="domain" description="Major facilitator superfamily (MFS) profile" evidence="3">
    <location>
        <begin position="1"/>
        <end position="403"/>
    </location>
</feature>
<dbReference type="InterPro" id="IPR011701">
    <property type="entry name" value="MFS"/>
</dbReference>
<dbReference type="GO" id="GO:0022857">
    <property type="term" value="F:transmembrane transporter activity"/>
    <property type="evidence" value="ECO:0007669"/>
    <property type="project" value="InterPro"/>
</dbReference>
<dbReference type="OMA" id="REYFFTH"/>
<dbReference type="InterPro" id="IPR020846">
    <property type="entry name" value="MFS_dom"/>
</dbReference>
<dbReference type="GeneID" id="110254005"/>
<keyword evidence="5" id="KW-1185">Reference proteome</keyword>
<dbReference type="Pfam" id="PF07690">
    <property type="entry name" value="MFS_1"/>
    <property type="match status" value="1"/>
</dbReference>
<dbReference type="PROSITE" id="PS50850">
    <property type="entry name" value="MFS"/>
    <property type="match status" value="1"/>
</dbReference>
<reference evidence="4" key="1">
    <citation type="submission" date="2022-11" db="UniProtKB">
        <authorList>
            <consortium name="EnsemblMetazoa"/>
        </authorList>
    </citation>
    <scope>IDENTIFICATION</scope>
</reference>
<dbReference type="OrthoDB" id="5966099at2759"/>
<feature type="transmembrane region" description="Helical" evidence="2">
    <location>
        <begin position="263"/>
        <end position="280"/>
    </location>
</feature>
<protein>
    <recommendedName>
        <fullName evidence="3">Major facilitator superfamily (MFS) profile domain-containing protein</fullName>
    </recommendedName>
</protein>
<dbReference type="Proteomes" id="UP000887567">
    <property type="component" value="Unplaced"/>
</dbReference>
<feature type="transmembrane region" description="Helical" evidence="2">
    <location>
        <begin position="315"/>
        <end position="341"/>
    </location>
</feature>
<feature type="transmembrane region" description="Helical" evidence="2">
    <location>
        <begin position="101"/>
        <end position="122"/>
    </location>
</feature>
<evidence type="ECO:0000313" key="5">
    <source>
        <dbReference type="Proteomes" id="UP000887567"/>
    </source>
</evidence>
<feature type="transmembrane region" description="Helical" evidence="2">
    <location>
        <begin position="49"/>
        <end position="66"/>
    </location>
</feature>
<keyword evidence="2" id="KW-0812">Transmembrane</keyword>
<proteinExistence type="predicted"/>
<feature type="transmembrane region" description="Helical" evidence="2">
    <location>
        <begin position="167"/>
        <end position="186"/>
    </location>
</feature>
<dbReference type="RefSeq" id="XP_020916619.1">
    <property type="nucleotide sequence ID" value="XM_021060960.2"/>
</dbReference>
<feature type="transmembrane region" description="Helical" evidence="2">
    <location>
        <begin position="134"/>
        <end position="155"/>
    </location>
</feature>
<keyword evidence="2" id="KW-0472">Membrane</keyword>